<proteinExistence type="predicted"/>
<dbReference type="Proteomes" id="UP000015106">
    <property type="component" value="Chromosome 5"/>
</dbReference>
<reference evidence="1" key="3">
    <citation type="submission" date="2022-06" db="UniProtKB">
        <authorList>
            <consortium name="EnsemblPlants"/>
        </authorList>
    </citation>
    <scope>IDENTIFICATION</scope>
</reference>
<gene>
    <name evidence="1" type="primary">LOC125510007</name>
</gene>
<reference evidence="2" key="1">
    <citation type="journal article" date="2013" name="Nature">
        <title>Draft genome of the wheat A-genome progenitor Triticum urartu.</title>
        <authorList>
            <person name="Ling H.Q."/>
            <person name="Zhao S."/>
            <person name="Liu D."/>
            <person name="Wang J."/>
            <person name="Sun H."/>
            <person name="Zhang C."/>
            <person name="Fan H."/>
            <person name="Li D."/>
            <person name="Dong L."/>
            <person name="Tao Y."/>
            <person name="Gao C."/>
            <person name="Wu H."/>
            <person name="Li Y."/>
            <person name="Cui Y."/>
            <person name="Guo X."/>
            <person name="Zheng S."/>
            <person name="Wang B."/>
            <person name="Yu K."/>
            <person name="Liang Q."/>
            <person name="Yang W."/>
            <person name="Lou X."/>
            <person name="Chen J."/>
            <person name="Feng M."/>
            <person name="Jian J."/>
            <person name="Zhang X."/>
            <person name="Luo G."/>
            <person name="Jiang Y."/>
            <person name="Liu J."/>
            <person name="Wang Z."/>
            <person name="Sha Y."/>
            <person name="Zhang B."/>
            <person name="Wu H."/>
            <person name="Tang D."/>
            <person name="Shen Q."/>
            <person name="Xue P."/>
            <person name="Zou S."/>
            <person name="Wang X."/>
            <person name="Liu X."/>
            <person name="Wang F."/>
            <person name="Yang Y."/>
            <person name="An X."/>
            <person name="Dong Z."/>
            <person name="Zhang K."/>
            <person name="Zhang X."/>
            <person name="Luo M.C."/>
            <person name="Dvorak J."/>
            <person name="Tong Y."/>
            <person name="Wang J."/>
            <person name="Yang H."/>
            <person name="Li Z."/>
            <person name="Wang D."/>
            <person name="Zhang A."/>
            <person name="Wang J."/>
        </authorList>
    </citation>
    <scope>NUCLEOTIDE SEQUENCE</scope>
    <source>
        <strain evidence="2">cv. G1812</strain>
    </source>
</reference>
<protein>
    <submittedName>
        <fullName evidence="1">Uncharacterized protein</fullName>
    </submittedName>
</protein>
<dbReference type="EnsemblPlants" id="TuG1812G0500003294.01.T02">
    <property type="protein sequence ID" value="TuG1812G0500003294.01.T02"/>
    <property type="gene ID" value="TuG1812G0500003294.01"/>
</dbReference>
<accession>A0A8R7QHD9</accession>
<keyword evidence="2" id="KW-1185">Reference proteome</keyword>
<evidence type="ECO:0000313" key="1">
    <source>
        <dbReference type="EnsemblPlants" id="TuG1812G0500003294.01.T02"/>
    </source>
</evidence>
<name>A0A8R7QHD9_TRIUA</name>
<sequence length="168" mass="19420">MMSKQHFRGFVHTPKQEASTYTSSRTSFFYFPSLQVRSFASHFKEYLLPTPPFYCQQKVLPATSRDQGIVAHPQVVQIERWRTEGSSADGWVDGSCRRWRREGLMGKKGWRRSGEGRKVSRGFVPCVHTHWVASVTIGRKGNLAMCTIRSFLSFFDASWQQERVHCLI</sequence>
<dbReference type="Gramene" id="TuG1812G0500003294.01.T02">
    <property type="protein sequence ID" value="TuG1812G0500003294.01.T02"/>
    <property type="gene ID" value="TuG1812G0500003294.01"/>
</dbReference>
<dbReference type="AlphaFoldDB" id="A0A8R7QHD9"/>
<evidence type="ECO:0000313" key="2">
    <source>
        <dbReference type="Proteomes" id="UP000015106"/>
    </source>
</evidence>
<organism evidence="1 2">
    <name type="scientific">Triticum urartu</name>
    <name type="common">Red wild einkorn</name>
    <name type="synonym">Crithodium urartu</name>
    <dbReference type="NCBI Taxonomy" id="4572"/>
    <lineage>
        <taxon>Eukaryota</taxon>
        <taxon>Viridiplantae</taxon>
        <taxon>Streptophyta</taxon>
        <taxon>Embryophyta</taxon>
        <taxon>Tracheophyta</taxon>
        <taxon>Spermatophyta</taxon>
        <taxon>Magnoliopsida</taxon>
        <taxon>Liliopsida</taxon>
        <taxon>Poales</taxon>
        <taxon>Poaceae</taxon>
        <taxon>BOP clade</taxon>
        <taxon>Pooideae</taxon>
        <taxon>Triticodae</taxon>
        <taxon>Triticeae</taxon>
        <taxon>Triticinae</taxon>
        <taxon>Triticum</taxon>
    </lineage>
</organism>
<reference evidence="1" key="2">
    <citation type="submission" date="2018-03" db="EMBL/GenBank/DDBJ databases">
        <title>The Triticum urartu genome reveals the dynamic nature of wheat genome evolution.</title>
        <authorList>
            <person name="Ling H."/>
            <person name="Ma B."/>
            <person name="Shi X."/>
            <person name="Liu H."/>
            <person name="Dong L."/>
            <person name="Sun H."/>
            <person name="Cao Y."/>
            <person name="Gao Q."/>
            <person name="Zheng S."/>
            <person name="Li Y."/>
            <person name="Yu Y."/>
            <person name="Du H."/>
            <person name="Qi M."/>
            <person name="Li Y."/>
            <person name="Yu H."/>
            <person name="Cui Y."/>
            <person name="Wang N."/>
            <person name="Chen C."/>
            <person name="Wu H."/>
            <person name="Zhao Y."/>
            <person name="Zhang J."/>
            <person name="Li Y."/>
            <person name="Zhou W."/>
            <person name="Zhang B."/>
            <person name="Hu W."/>
            <person name="Eijk M."/>
            <person name="Tang J."/>
            <person name="Witsenboer H."/>
            <person name="Zhao S."/>
            <person name="Li Z."/>
            <person name="Zhang A."/>
            <person name="Wang D."/>
            <person name="Liang C."/>
        </authorList>
    </citation>
    <scope>NUCLEOTIDE SEQUENCE [LARGE SCALE GENOMIC DNA]</scope>
    <source>
        <strain evidence="1">cv. G1812</strain>
    </source>
</reference>